<evidence type="ECO:0000313" key="2">
    <source>
        <dbReference type="Proteomes" id="UP000299102"/>
    </source>
</evidence>
<reference evidence="1 2" key="1">
    <citation type="journal article" date="2019" name="Commun. Biol.">
        <title>The bagworm genome reveals a unique fibroin gene that provides high tensile strength.</title>
        <authorList>
            <person name="Kono N."/>
            <person name="Nakamura H."/>
            <person name="Ohtoshi R."/>
            <person name="Tomita M."/>
            <person name="Numata K."/>
            <person name="Arakawa K."/>
        </authorList>
    </citation>
    <scope>NUCLEOTIDE SEQUENCE [LARGE SCALE GENOMIC DNA]</scope>
</reference>
<gene>
    <name evidence="1" type="ORF">EVAR_43518_1</name>
</gene>
<comment type="caution">
    <text evidence="1">The sequence shown here is derived from an EMBL/GenBank/DDBJ whole genome shotgun (WGS) entry which is preliminary data.</text>
</comment>
<evidence type="ECO:0000313" key="1">
    <source>
        <dbReference type="EMBL" id="GBP75612.1"/>
    </source>
</evidence>
<dbReference type="AlphaFoldDB" id="A0A4C1YL68"/>
<proteinExistence type="predicted"/>
<accession>A0A4C1YL68</accession>
<protein>
    <submittedName>
        <fullName evidence="1">Uncharacterized protein</fullName>
    </submittedName>
</protein>
<name>A0A4C1YL68_EUMVA</name>
<dbReference type="EMBL" id="BGZK01001254">
    <property type="protein sequence ID" value="GBP75612.1"/>
    <property type="molecule type" value="Genomic_DNA"/>
</dbReference>
<sequence length="106" mass="12292">MKRNKYLRRPEAGKRGLPMANVRMAQLQLIRNAHTLTEVHVRVHINVCKCMRPAACPPSQYCDIKRNMLVELEANIYDKSRTCKLNTLYCTASPFISSIYAERHDE</sequence>
<dbReference type="Proteomes" id="UP000299102">
    <property type="component" value="Unassembled WGS sequence"/>
</dbReference>
<keyword evidence="2" id="KW-1185">Reference proteome</keyword>
<organism evidence="1 2">
    <name type="scientific">Eumeta variegata</name>
    <name type="common">Bagworm moth</name>
    <name type="synonym">Eumeta japonica</name>
    <dbReference type="NCBI Taxonomy" id="151549"/>
    <lineage>
        <taxon>Eukaryota</taxon>
        <taxon>Metazoa</taxon>
        <taxon>Ecdysozoa</taxon>
        <taxon>Arthropoda</taxon>
        <taxon>Hexapoda</taxon>
        <taxon>Insecta</taxon>
        <taxon>Pterygota</taxon>
        <taxon>Neoptera</taxon>
        <taxon>Endopterygota</taxon>
        <taxon>Lepidoptera</taxon>
        <taxon>Glossata</taxon>
        <taxon>Ditrysia</taxon>
        <taxon>Tineoidea</taxon>
        <taxon>Psychidae</taxon>
        <taxon>Oiketicinae</taxon>
        <taxon>Eumeta</taxon>
    </lineage>
</organism>